<reference evidence="1" key="1">
    <citation type="submission" date="2017-05" db="UniProtKB">
        <authorList>
            <consortium name="EnsemblMetazoa"/>
        </authorList>
    </citation>
    <scope>IDENTIFICATION</scope>
</reference>
<name>A0A1X7VKJ5_AMPQE</name>
<dbReference type="AlphaFoldDB" id="A0A1X7VKJ5"/>
<dbReference type="EnsemblMetazoa" id="Aqu2.1.40562_001">
    <property type="protein sequence ID" value="Aqu2.1.40562_001"/>
    <property type="gene ID" value="Aqu2.1.40562"/>
</dbReference>
<protein>
    <submittedName>
        <fullName evidence="1">Uncharacterized protein</fullName>
    </submittedName>
</protein>
<dbReference type="InParanoid" id="A0A1X7VKJ5"/>
<dbReference type="InterPro" id="IPR005312">
    <property type="entry name" value="DUF1759"/>
</dbReference>
<proteinExistence type="predicted"/>
<organism evidence="1">
    <name type="scientific">Amphimedon queenslandica</name>
    <name type="common">Sponge</name>
    <dbReference type="NCBI Taxonomy" id="400682"/>
    <lineage>
        <taxon>Eukaryota</taxon>
        <taxon>Metazoa</taxon>
        <taxon>Porifera</taxon>
        <taxon>Demospongiae</taxon>
        <taxon>Heteroscleromorpha</taxon>
        <taxon>Haplosclerida</taxon>
        <taxon>Niphatidae</taxon>
        <taxon>Amphimedon</taxon>
    </lineage>
</organism>
<dbReference type="Pfam" id="PF03564">
    <property type="entry name" value="DUF1759"/>
    <property type="match status" value="1"/>
</dbReference>
<sequence length="140" mass="15665">MRSQNLSGLRRLYDTVETNIRGLKSLGVERESYMTLLSPVILKKLPQDLRLIISRQRSRPENELGYPTTVNPEEIERDLGELTYTQVSTFELNQTALPFSPGTSLESSQAVGSNPTSTLHVENENAVLLQTAMCSGFQSY</sequence>
<accession>A0A1X7VKJ5</accession>
<evidence type="ECO:0000313" key="1">
    <source>
        <dbReference type="EnsemblMetazoa" id="Aqu2.1.40562_001"/>
    </source>
</evidence>